<protein>
    <recommendedName>
        <fullName evidence="1">DUF4145 domain-containing protein</fullName>
    </recommendedName>
</protein>
<dbReference type="OrthoDB" id="9958993at2"/>
<dbReference type="EMBL" id="LWAF01000018">
    <property type="protein sequence ID" value="ODN29814.1"/>
    <property type="molecule type" value="Genomic_DNA"/>
</dbReference>
<evidence type="ECO:0000313" key="2">
    <source>
        <dbReference type="EMBL" id="ODN29814.1"/>
    </source>
</evidence>
<keyword evidence="3" id="KW-1185">Reference proteome</keyword>
<dbReference type="AlphaFoldDB" id="A0A1E3G0N1"/>
<evidence type="ECO:0000259" key="1">
    <source>
        <dbReference type="Pfam" id="PF13643"/>
    </source>
</evidence>
<reference evidence="3" key="1">
    <citation type="submission" date="2016-04" db="EMBL/GenBank/DDBJ databases">
        <title>The genome sequence project of a novel Fervidobacterium isolate from a hot spring in Thailand.</title>
        <authorList>
            <person name="Gonzalez J.M."/>
            <person name="Cuecas A."/>
            <person name="Kanoksilapatham W."/>
        </authorList>
    </citation>
    <scope>NUCLEOTIDE SEQUENCE [LARGE SCALE GENOMIC DNA]</scope>
    <source>
        <strain evidence="3">FC2004</strain>
    </source>
</reference>
<dbReference type="InterPro" id="IPR025285">
    <property type="entry name" value="DUF4145"/>
</dbReference>
<feature type="domain" description="DUF4145" evidence="1">
    <location>
        <begin position="3"/>
        <end position="84"/>
    </location>
</feature>
<proteinExistence type="predicted"/>
<sequence>MLMRVQPRICIADFRRLGETVCKRVLERLRLMKEGYTFKEMVDVLGRENILSKKAIGYLNVVRTIGNFAVHPSDDVFTDEDVRVVSYAFSQVLKEILEKGLL</sequence>
<name>A0A1E3G0N1_9BACT</name>
<dbReference type="Proteomes" id="UP000094570">
    <property type="component" value="Unassembled WGS sequence"/>
</dbReference>
<evidence type="ECO:0000313" key="3">
    <source>
        <dbReference type="Proteomes" id="UP000094570"/>
    </source>
</evidence>
<organism evidence="2 3">
    <name type="scientific">Fervidobacterium thailandense</name>
    <dbReference type="NCBI Taxonomy" id="1008305"/>
    <lineage>
        <taxon>Bacteria</taxon>
        <taxon>Thermotogati</taxon>
        <taxon>Thermotogota</taxon>
        <taxon>Thermotogae</taxon>
        <taxon>Thermotogales</taxon>
        <taxon>Fervidobacteriaceae</taxon>
        <taxon>Fervidobacterium</taxon>
    </lineage>
</organism>
<gene>
    <name evidence="2" type="ORF">A4H02_08655</name>
</gene>
<comment type="caution">
    <text evidence="2">The sequence shown here is derived from an EMBL/GenBank/DDBJ whole genome shotgun (WGS) entry which is preliminary data.</text>
</comment>
<accession>A0A1E3G0N1</accession>
<dbReference type="RefSeq" id="WP_069293786.1">
    <property type="nucleotide sequence ID" value="NZ_CP140110.1"/>
</dbReference>
<dbReference type="Pfam" id="PF13643">
    <property type="entry name" value="DUF4145"/>
    <property type="match status" value="1"/>
</dbReference>